<sequence>MKRSVLDILYGLGALGIAGFFFWETIGAVPPETSVADDPYWYPRLLLILMAVLALAMIARAVFAATDEIVIGPRWPALLAVVIIVGGYAALFTWTGFAISTLIFFPIFAYGLGYRRIVPLAIASPLVVAVTWYAFHYGLGMTPPGIGLPLLP</sequence>
<gene>
    <name evidence="3" type="ORF">STA1M1_07010</name>
</gene>
<keyword evidence="1" id="KW-0812">Transmembrane</keyword>
<feature type="transmembrane region" description="Helical" evidence="1">
    <location>
        <begin position="75"/>
        <end position="105"/>
    </location>
</feature>
<keyword evidence="4" id="KW-1185">Reference proteome</keyword>
<dbReference type="Pfam" id="PF07331">
    <property type="entry name" value="TctB"/>
    <property type="match status" value="1"/>
</dbReference>
<protein>
    <recommendedName>
        <fullName evidence="2">DUF1468 domain-containing protein</fullName>
    </recommendedName>
</protein>
<feature type="transmembrane region" description="Helical" evidence="1">
    <location>
        <begin position="7"/>
        <end position="29"/>
    </location>
</feature>
<organism evidence="3 4">
    <name type="scientific">Sinisalibacter aestuarii</name>
    <dbReference type="NCBI Taxonomy" id="2949426"/>
    <lineage>
        <taxon>Bacteria</taxon>
        <taxon>Pseudomonadati</taxon>
        <taxon>Pseudomonadota</taxon>
        <taxon>Alphaproteobacteria</taxon>
        <taxon>Rhodobacterales</taxon>
        <taxon>Roseobacteraceae</taxon>
        <taxon>Sinisalibacter</taxon>
    </lineage>
</organism>
<evidence type="ECO:0000259" key="2">
    <source>
        <dbReference type="Pfam" id="PF07331"/>
    </source>
</evidence>
<reference evidence="3" key="1">
    <citation type="journal article" date="2023" name="Int. J. Syst. Evol. Microbiol.">
        <title>Sinisalibacter aestuarii sp. nov., isolated from estuarine sediment of the Arakawa River.</title>
        <authorList>
            <person name="Arafat S.T."/>
            <person name="Hirano S."/>
            <person name="Sato A."/>
            <person name="Takeuchi K."/>
            <person name="Yasuda T."/>
            <person name="Terahara T."/>
            <person name="Hamada M."/>
            <person name="Kobayashi T."/>
        </authorList>
    </citation>
    <scope>NUCLEOTIDE SEQUENCE</scope>
    <source>
        <strain evidence="3">B-399</strain>
    </source>
</reference>
<feature type="transmembrane region" description="Helical" evidence="1">
    <location>
        <begin position="117"/>
        <end position="135"/>
    </location>
</feature>
<evidence type="ECO:0000313" key="3">
    <source>
        <dbReference type="EMBL" id="GKY86832.1"/>
    </source>
</evidence>
<proteinExistence type="predicted"/>
<evidence type="ECO:0000256" key="1">
    <source>
        <dbReference type="SAM" id="Phobius"/>
    </source>
</evidence>
<accession>A0ABQ5LPA3</accession>
<dbReference type="InterPro" id="IPR009936">
    <property type="entry name" value="DUF1468"/>
</dbReference>
<comment type="caution">
    <text evidence="3">The sequence shown here is derived from an EMBL/GenBank/DDBJ whole genome shotgun (WGS) entry which is preliminary data.</text>
</comment>
<dbReference type="Proteomes" id="UP001144205">
    <property type="component" value="Unassembled WGS sequence"/>
</dbReference>
<keyword evidence="1" id="KW-0472">Membrane</keyword>
<evidence type="ECO:0000313" key="4">
    <source>
        <dbReference type="Proteomes" id="UP001144205"/>
    </source>
</evidence>
<dbReference type="EMBL" id="BROH01000001">
    <property type="protein sequence ID" value="GKY86832.1"/>
    <property type="molecule type" value="Genomic_DNA"/>
</dbReference>
<feature type="domain" description="DUF1468" evidence="2">
    <location>
        <begin position="11"/>
        <end position="142"/>
    </location>
</feature>
<name>A0ABQ5LPA3_9RHOB</name>
<feature type="transmembrane region" description="Helical" evidence="1">
    <location>
        <begin position="41"/>
        <end position="63"/>
    </location>
</feature>
<keyword evidence="1" id="KW-1133">Transmembrane helix</keyword>